<sequence>MAAAKAPWEFHAKRPWAGQEAVGDPDEEDEDDSGEAENGFSLEEVLRLGGTKQDYLMLATLDENEEVVDGGKKGAVDDLQQGELEAFIQNLSLAKYANSFIEDDEQPKKENASKKESKVSNIDNKKQNAAERERTSINKVKNKRPEQRSDKNSGTISKVKKDKQQDIFEFFERQTLLLKPGGKWYDLDYTSEYSLEPQPQDIVSKYKTLAQKLYEHEVNLFKSKTNNQKGASSTWMKAIVSSGTLGDRMAAMILLIQDDAIHTLQFVETLVNLVKKKGSKQQCLMALDTFKELLITDLLPESRKLRIFSQRPFNKLEQLSSGNKDSRDRRLILWYFEHQLKHLVAEFVQVLETLSHDSLVTTKTRALTAAHELLCNKPEEEKALLVQVVNKLGDPQNRIATKASHLLETLLCKHPNMKGIVCGEVERLLFRSNISSKAQYYAICFLNQMVLSHEESELANKLITLYFCFFRTCIKKKDIESKMLSALLTGVNRAYPYSETGDEKVKEQVDTLFKVLHVVNFNTSVQALMLLFQESDDEENFVDIGDDEDIEKFTDADKEIEMDTMKKVQTEEAVPESDTDTTKPKTPSWVHFDNLKGGKQLKTYDPFSRNPLFCGAENTSLWELKKLSEHFHPSVALFAKTILQGNYIQYSGDPLQDFTLMRFLDRFVYRNPKPHKGKENTDSVVMQPKRKHFSKDTHGLAVNSKEFLAKEESQIPVDEVFFHRYYKKVAIVKEKQKRSADEESIEDVDDEEFEKMIDTFEDDNCFTPGKDDLDFASNMKKKTKKAKDNLEYEDSEDSDDEFDNLDDDEVSLGSMNDEEFAEIDEDGGTFMDVLDDENESIPESDEDSSKVNTKRSKRKDDDDFDFAGSFQGPRKKKKRNLSDSSLFVSAEEFGHLLDENVGSKFDNIGINAMANKDNASLKQLRWEAERDDWLHNRDVKSIIKKKKNFKKKRQKPTHKTKKQRK</sequence>
<feature type="domain" description="CCAAT-binding factor" evidence="3">
    <location>
        <begin position="540"/>
        <end position="639"/>
    </location>
</feature>
<dbReference type="PANTHER" id="PTHR12048:SF0">
    <property type="entry name" value="CCAAT_ENHANCER-BINDING PROTEIN ZETA"/>
    <property type="match status" value="1"/>
</dbReference>
<feature type="region of interest" description="Disordered" evidence="2">
    <location>
        <begin position="1"/>
        <end position="40"/>
    </location>
</feature>
<dbReference type="InterPro" id="IPR040155">
    <property type="entry name" value="CEBPZ/Mak21-like"/>
</dbReference>
<dbReference type="Pfam" id="PF03914">
    <property type="entry name" value="CBF"/>
    <property type="match status" value="1"/>
</dbReference>
<accession>A0A5E4BXS7</accession>
<reference evidence="4" key="2">
    <citation type="submission" date="2020-08" db="EMBL/GenBank/DDBJ databases">
        <authorList>
            <person name="Shumante A."/>
            <person name="Zimin A.V."/>
            <person name="Puiu D."/>
            <person name="Salzberg S.L."/>
        </authorList>
    </citation>
    <scope>NUCLEOTIDE SEQUENCE</scope>
    <source>
        <strain evidence="4">WC2-LM</strain>
        <tissue evidence="4">Liver</tissue>
    </source>
</reference>
<gene>
    <name evidence="4" type="ORF">GHT09_007750</name>
    <name evidence="5" type="ORF">MONAX_5E003547</name>
</gene>
<feature type="region of interest" description="Disordered" evidence="2">
    <location>
        <begin position="784"/>
        <end position="881"/>
    </location>
</feature>
<proteinExistence type="inferred from homology"/>
<dbReference type="AlphaFoldDB" id="A0A5E4BXS7"/>
<dbReference type="InterPro" id="IPR005612">
    <property type="entry name" value="CCAAT-binding_factor"/>
</dbReference>
<dbReference type="SUPFAM" id="SSF48371">
    <property type="entry name" value="ARM repeat"/>
    <property type="match status" value="1"/>
</dbReference>
<dbReference type="PANTHER" id="PTHR12048">
    <property type="entry name" value="CCAAT-BINDING FACTOR-RELATED"/>
    <property type="match status" value="1"/>
</dbReference>
<evidence type="ECO:0000256" key="2">
    <source>
        <dbReference type="SAM" id="MobiDB-lite"/>
    </source>
</evidence>
<protein>
    <submittedName>
        <fullName evidence="4">CCAAT/enhancer-binding protein zeta</fullName>
    </submittedName>
</protein>
<evidence type="ECO:0000256" key="1">
    <source>
        <dbReference type="ARBA" id="ARBA00007797"/>
    </source>
</evidence>
<organism evidence="5 6">
    <name type="scientific">Marmota monax</name>
    <name type="common">Woodchuck</name>
    <dbReference type="NCBI Taxonomy" id="9995"/>
    <lineage>
        <taxon>Eukaryota</taxon>
        <taxon>Metazoa</taxon>
        <taxon>Chordata</taxon>
        <taxon>Craniata</taxon>
        <taxon>Vertebrata</taxon>
        <taxon>Euteleostomi</taxon>
        <taxon>Mammalia</taxon>
        <taxon>Eutheria</taxon>
        <taxon>Euarchontoglires</taxon>
        <taxon>Glires</taxon>
        <taxon>Rodentia</taxon>
        <taxon>Sciuromorpha</taxon>
        <taxon>Sciuridae</taxon>
        <taxon>Xerinae</taxon>
        <taxon>Marmotini</taxon>
        <taxon>Marmota</taxon>
    </lineage>
</organism>
<name>A0A5E4BXS7_MARMO</name>
<evidence type="ECO:0000313" key="5">
    <source>
        <dbReference type="EMBL" id="VTJ73791.1"/>
    </source>
</evidence>
<feature type="compositionally biased region" description="Acidic residues" evidence="2">
    <location>
        <begin position="791"/>
        <end position="846"/>
    </location>
</feature>
<dbReference type="EMBL" id="WJEC01008072">
    <property type="protein sequence ID" value="KAF7464103.1"/>
    <property type="molecule type" value="Genomic_DNA"/>
</dbReference>
<dbReference type="Proteomes" id="UP000662637">
    <property type="component" value="Unassembled WGS sequence"/>
</dbReference>
<dbReference type="EMBL" id="CABDUW010000699">
    <property type="protein sequence ID" value="VTJ73791.1"/>
    <property type="molecule type" value="Genomic_DNA"/>
</dbReference>
<feature type="region of interest" description="Disordered" evidence="2">
    <location>
        <begin position="943"/>
        <end position="965"/>
    </location>
</feature>
<dbReference type="GO" id="GO:0005634">
    <property type="term" value="C:nucleus"/>
    <property type="evidence" value="ECO:0007669"/>
    <property type="project" value="TreeGrafter"/>
</dbReference>
<evidence type="ECO:0000313" key="6">
    <source>
        <dbReference type="Proteomes" id="UP000335636"/>
    </source>
</evidence>
<evidence type="ECO:0000313" key="4">
    <source>
        <dbReference type="EMBL" id="KAF7464103.1"/>
    </source>
</evidence>
<keyword evidence="6" id="KW-1185">Reference proteome</keyword>
<dbReference type="InterPro" id="IPR016024">
    <property type="entry name" value="ARM-type_fold"/>
</dbReference>
<comment type="similarity">
    <text evidence="1">Belongs to the CBF/MAK21 family.</text>
</comment>
<reference evidence="5 6" key="1">
    <citation type="submission" date="2019-04" db="EMBL/GenBank/DDBJ databases">
        <authorList>
            <person name="Alioto T."/>
            <person name="Alioto T."/>
        </authorList>
    </citation>
    <scope>NUCLEOTIDE SEQUENCE [LARGE SCALE GENOMIC DNA]</scope>
</reference>
<dbReference type="Proteomes" id="UP000335636">
    <property type="component" value="Unassembled WGS sequence"/>
</dbReference>
<feature type="compositionally biased region" description="Basic and acidic residues" evidence="2">
    <location>
        <begin position="106"/>
        <end position="136"/>
    </location>
</feature>
<feature type="compositionally biased region" description="Acidic residues" evidence="2">
    <location>
        <begin position="23"/>
        <end position="35"/>
    </location>
</feature>
<evidence type="ECO:0000259" key="3">
    <source>
        <dbReference type="Pfam" id="PF03914"/>
    </source>
</evidence>
<feature type="region of interest" description="Disordered" evidence="2">
    <location>
        <begin position="104"/>
        <end position="160"/>
    </location>
</feature>
<feature type="region of interest" description="Disordered" evidence="2">
    <location>
        <begin position="567"/>
        <end position="586"/>
    </location>
</feature>